<dbReference type="InterPro" id="IPR032675">
    <property type="entry name" value="LRR_dom_sf"/>
</dbReference>
<keyword evidence="4" id="KW-1015">Disulfide bond</keyword>
<dbReference type="InterPro" id="IPR003599">
    <property type="entry name" value="Ig_sub"/>
</dbReference>
<gene>
    <name evidence="9" type="ORF">X798_02314</name>
</gene>
<dbReference type="InterPro" id="IPR007110">
    <property type="entry name" value="Ig-like_dom"/>
</dbReference>
<dbReference type="SMART" id="SM00409">
    <property type="entry name" value="IG"/>
    <property type="match status" value="3"/>
</dbReference>
<dbReference type="Pfam" id="PF13855">
    <property type="entry name" value="LRR_8"/>
    <property type="match status" value="5"/>
</dbReference>
<keyword evidence="6" id="KW-1133">Transmembrane helix</keyword>
<keyword evidence="10" id="KW-1185">Reference proteome</keyword>
<evidence type="ECO:0000256" key="6">
    <source>
        <dbReference type="SAM" id="Phobius"/>
    </source>
</evidence>
<dbReference type="PANTHER" id="PTHR45842:SF12">
    <property type="entry name" value="KEKKON 5, ISOFORM A"/>
    <property type="match status" value="1"/>
</dbReference>
<dbReference type="FunFam" id="3.80.10.10:FF:001164">
    <property type="entry name" value="GH01279p"/>
    <property type="match status" value="1"/>
</dbReference>
<protein>
    <recommendedName>
        <fullName evidence="8">Ig-like domain-containing protein</fullName>
    </recommendedName>
</protein>
<evidence type="ECO:0000313" key="10">
    <source>
        <dbReference type="Proteomes" id="UP000242913"/>
    </source>
</evidence>
<dbReference type="SMART" id="SM00082">
    <property type="entry name" value="LRRCT"/>
    <property type="match status" value="1"/>
</dbReference>
<dbReference type="SMART" id="SM00369">
    <property type="entry name" value="LRR_TYP"/>
    <property type="match status" value="14"/>
</dbReference>
<dbReference type="InterPro" id="IPR001611">
    <property type="entry name" value="Leu-rich_rpt"/>
</dbReference>
<dbReference type="InterPro" id="IPR003598">
    <property type="entry name" value="Ig_sub2"/>
</dbReference>
<feature type="domain" description="Ig-like" evidence="8">
    <location>
        <begin position="590"/>
        <end position="717"/>
    </location>
</feature>
<dbReference type="PANTHER" id="PTHR45842">
    <property type="entry name" value="SYNAPTIC ADHESION-LIKE MOLECULE SALM"/>
    <property type="match status" value="1"/>
</dbReference>
<dbReference type="CDD" id="cd00096">
    <property type="entry name" value="Ig"/>
    <property type="match status" value="1"/>
</dbReference>
<dbReference type="SMART" id="SM00408">
    <property type="entry name" value="IGc2"/>
    <property type="match status" value="3"/>
</dbReference>
<dbReference type="Gene3D" id="3.80.10.10">
    <property type="entry name" value="Ribonuclease Inhibitor"/>
    <property type="match status" value="4"/>
</dbReference>
<dbReference type="SMART" id="SM00365">
    <property type="entry name" value="LRR_SD22"/>
    <property type="match status" value="7"/>
</dbReference>
<organism evidence="9 10">
    <name type="scientific">Onchocerca flexuosa</name>
    <dbReference type="NCBI Taxonomy" id="387005"/>
    <lineage>
        <taxon>Eukaryota</taxon>
        <taxon>Metazoa</taxon>
        <taxon>Ecdysozoa</taxon>
        <taxon>Nematoda</taxon>
        <taxon>Chromadorea</taxon>
        <taxon>Rhabditida</taxon>
        <taxon>Spirurina</taxon>
        <taxon>Spiruromorpha</taxon>
        <taxon>Filarioidea</taxon>
        <taxon>Onchocercidae</taxon>
        <taxon>Onchocerca</taxon>
    </lineage>
</organism>
<dbReference type="OrthoDB" id="5917255at2759"/>
<dbReference type="InterPro" id="IPR050467">
    <property type="entry name" value="LRFN"/>
</dbReference>
<evidence type="ECO:0000256" key="4">
    <source>
        <dbReference type="ARBA" id="ARBA00023157"/>
    </source>
</evidence>
<evidence type="ECO:0000313" key="9">
    <source>
        <dbReference type="EMBL" id="OZC10565.1"/>
    </source>
</evidence>
<dbReference type="Pfam" id="PF01462">
    <property type="entry name" value="LRRNT"/>
    <property type="match status" value="1"/>
</dbReference>
<dbReference type="InterPro" id="IPR000483">
    <property type="entry name" value="Cys-rich_flank_reg_C"/>
</dbReference>
<keyword evidence="6" id="KW-0472">Membrane</keyword>
<feature type="domain" description="Ig-like" evidence="8">
    <location>
        <begin position="725"/>
        <end position="804"/>
    </location>
</feature>
<feature type="chain" id="PRO_5012940913" description="Ig-like domain-containing protein" evidence="7">
    <location>
        <begin position="28"/>
        <end position="905"/>
    </location>
</feature>
<dbReference type="Proteomes" id="UP000242913">
    <property type="component" value="Unassembled WGS sequence"/>
</dbReference>
<accession>A0A238C0E5</accession>
<dbReference type="FunFam" id="3.80.10.10:FF:001360">
    <property type="entry name" value="Uncharacterized protein"/>
    <property type="match status" value="1"/>
</dbReference>
<dbReference type="Pfam" id="PF07679">
    <property type="entry name" value="I-set"/>
    <property type="match status" value="2"/>
</dbReference>
<name>A0A238C0E5_9BILA</name>
<evidence type="ECO:0000256" key="3">
    <source>
        <dbReference type="ARBA" id="ARBA00022737"/>
    </source>
</evidence>
<evidence type="ECO:0000256" key="2">
    <source>
        <dbReference type="ARBA" id="ARBA00022729"/>
    </source>
</evidence>
<proteinExistence type="predicted"/>
<dbReference type="InterPro" id="IPR003591">
    <property type="entry name" value="Leu-rich_rpt_typical-subtyp"/>
</dbReference>
<keyword evidence="1" id="KW-0433">Leucine-rich repeat</keyword>
<sequence>MGQWFYEKNRTLIVYTAMFLLSTGVICLERCPEQCHCLDTHIDCSRRGLTDVPFSLPSWATTLELQGNSIEKILPTAFVGLGTLVSLDLSENQIGGFSRLVFAHTPQLEALLLRKNRLTSIPLGIESLANLRKLDLKANNISQVTTIDVSRIAKIDIVDLSRNIIRDFPRMHVLQVANAKITKLDLSNNLLTTLRSDMFMKLQSLRILRLSRNKIETVEKDAFQGLFALRLLDLSRNRFSILHAMTFSSLTSLQNLSLARNLLGTLEDGTFWGLEQLQRLNIAENQLKAVTAGWLYGMHSLTALDLSSNDVAWIDSSAWSLCSTLQWLDLSSNRLRMLPSLLFKKLSRLEYLSLADNQIDTIHRNAMHDLDKLNYLDLSGNGLAMCVEDESVLANTSLPTLRTLKFASNRVRTIPARAFENFPALQNLDLTDNPIASVQNGAFESLHLRQLFINTSSLVCDCELKWFSHWLFLSNLDRKTVTMLCSYPIALRGIDIAVIDDANLTCVDDSPRPRLLNHPNSLVKTLLGNSVKLNCTGYGTVTGLAMEYLFSELQLSDIDFSDQAEYQCIVRNHYGSAYSLKVKLMVLQKPRIDYSPTNISIVRGSSARLRCTARAPIIKWMKDGGDSFPAAIERRLHVKANDDNLYVVNVSLADTAPIIKWMKDGGDSFPAAIERRLHVKANDDNLYVVNVSLADTGIYTCRVSNEAGHVESSAHVLVYDNKVWPQLEDRKVHSGATVIFNCSVSEQFHVSVQWLRDGRLIDPKTAPSRLSFKADNQLLVLSEARASDSGVYGCEFKVGNEILSRVSSTLVVEISAEEDWNKRREDIDEIPVENNLQYSVAICAVTLVVLAAGVCFIIFLMGKRKESRQYSSVKSDSATTTIEKQSTIERENGVLTETTQVYVVI</sequence>
<dbReference type="PROSITE" id="PS50835">
    <property type="entry name" value="IG_LIKE"/>
    <property type="match status" value="3"/>
</dbReference>
<dbReference type="PROSITE" id="PS51450">
    <property type="entry name" value="LRR"/>
    <property type="match status" value="4"/>
</dbReference>
<feature type="transmembrane region" description="Helical" evidence="6">
    <location>
        <begin position="838"/>
        <end position="861"/>
    </location>
</feature>
<dbReference type="InterPro" id="IPR013783">
    <property type="entry name" value="Ig-like_fold"/>
</dbReference>
<feature type="signal peptide" evidence="7">
    <location>
        <begin position="1"/>
        <end position="27"/>
    </location>
</feature>
<keyword evidence="6" id="KW-0812">Transmembrane</keyword>
<evidence type="ECO:0000256" key="5">
    <source>
        <dbReference type="ARBA" id="ARBA00023180"/>
    </source>
</evidence>
<dbReference type="AlphaFoldDB" id="A0A238C0E5"/>
<dbReference type="InterPro" id="IPR000372">
    <property type="entry name" value="LRRNT"/>
</dbReference>
<dbReference type="SUPFAM" id="SSF52058">
    <property type="entry name" value="L domain-like"/>
    <property type="match status" value="2"/>
</dbReference>
<dbReference type="SUPFAM" id="SSF48726">
    <property type="entry name" value="Immunoglobulin"/>
    <property type="match status" value="3"/>
</dbReference>
<keyword evidence="5" id="KW-0325">Glycoprotein</keyword>
<evidence type="ECO:0000256" key="7">
    <source>
        <dbReference type="SAM" id="SignalP"/>
    </source>
</evidence>
<dbReference type="InterPro" id="IPR013098">
    <property type="entry name" value="Ig_I-set"/>
</dbReference>
<keyword evidence="3" id="KW-0677">Repeat</keyword>
<dbReference type="InterPro" id="IPR036179">
    <property type="entry name" value="Ig-like_dom_sf"/>
</dbReference>
<feature type="domain" description="Ig-like" evidence="8">
    <location>
        <begin position="513"/>
        <end position="583"/>
    </location>
</feature>
<reference evidence="9 10" key="1">
    <citation type="submission" date="2015-12" db="EMBL/GenBank/DDBJ databases">
        <title>Draft genome of the nematode, Onchocerca flexuosa.</title>
        <authorList>
            <person name="Mitreva M."/>
        </authorList>
    </citation>
    <scope>NUCLEOTIDE SEQUENCE [LARGE SCALE GENOMIC DNA]</scope>
    <source>
        <strain evidence="9">Red Deer</strain>
    </source>
</reference>
<keyword evidence="2 7" id="KW-0732">Signal</keyword>
<dbReference type="Gene3D" id="2.60.40.10">
    <property type="entry name" value="Immunoglobulins"/>
    <property type="match status" value="4"/>
</dbReference>
<evidence type="ECO:0000256" key="1">
    <source>
        <dbReference type="ARBA" id="ARBA00022614"/>
    </source>
</evidence>
<evidence type="ECO:0000259" key="8">
    <source>
        <dbReference type="PROSITE" id="PS50835"/>
    </source>
</evidence>
<dbReference type="SMART" id="SM00013">
    <property type="entry name" value="LRRNT"/>
    <property type="match status" value="1"/>
</dbReference>
<dbReference type="EMBL" id="KZ269985">
    <property type="protein sequence ID" value="OZC10565.1"/>
    <property type="molecule type" value="Genomic_DNA"/>
</dbReference>